<dbReference type="GO" id="GO:1990883">
    <property type="term" value="F:18S rRNA cytidine N-acetyltransferase activity"/>
    <property type="evidence" value="ECO:0007669"/>
    <property type="project" value="TreeGrafter"/>
</dbReference>
<comment type="catalytic activity">
    <reaction evidence="9">
        <text>a cytidine in tRNA + acetyl-CoA + ATP + H2O = an N(4)-acetylcytidine in tRNA + ADP + phosphate + CoA + H(+)</text>
        <dbReference type="Rhea" id="RHEA:53876"/>
        <dbReference type="Rhea" id="RHEA-COMP:13670"/>
        <dbReference type="Rhea" id="RHEA-COMP:13671"/>
        <dbReference type="ChEBI" id="CHEBI:15377"/>
        <dbReference type="ChEBI" id="CHEBI:15378"/>
        <dbReference type="ChEBI" id="CHEBI:30616"/>
        <dbReference type="ChEBI" id="CHEBI:43474"/>
        <dbReference type="ChEBI" id="CHEBI:57287"/>
        <dbReference type="ChEBI" id="CHEBI:57288"/>
        <dbReference type="ChEBI" id="CHEBI:74900"/>
        <dbReference type="ChEBI" id="CHEBI:82748"/>
        <dbReference type="ChEBI" id="CHEBI:456216"/>
    </reaction>
</comment>
<comment type="catalytic activity">
    <reaction evidence="12">
        <text>cytidine(34) in elongator tRNA(Met) + acetyl-CoA + ATP + H2O = N(4)-acetylcytidine(34) in elongator tRNA(Met) + ADP + phosphate + CoA + H(+)</text>
        <dbReference type="Rhea" id="RHEA:43788"/>
        <dbReference type="Rhea" id="RHEA-COMP:10693"/>
        <dbReference type="Rhea" id="RHEA-COMP:10694"/>
        <dbReference type="ChEBI" id="CHEBI:15377"/>
        <dbReference type="ChEBI" id="CHEBI:15378"/>
        <dbReference type="ChEBI" id="CHEBI:30616"/>
        <dbReference type="ChEBI" id="CHEBI:43474"/>
        <dbReference type="ChEBI" id="CHEBI:57287"/>
        <dbReference type="ChEBI" id="CHEBI:57288"/>
        <dbReference type="ChEBI" id="CHEBI:74900"/>
        <dbReference type="ChEBI" id="CHEBI:82748"/>
        <dbReference type="ChEBI" id="CHEBI:456216"/>
        <dbReference type="EC" id="2.3.1.193"/>
    </reaction>
</comment>
<evidence type="ECO:0000313" key="14">
    <source>
        <dbReference type="EMBL" id="EHP69222.1"/>
    </source>
</evidence>
<dbReference type="InterPro" id="IPR024914">
    <property type="entry name" value="tRNA_acetyltr_TmcA"/>
</dbReference>
<name>H2C5Z5_9CREN</name>
<dbReference type="InterPro" id="IPR016181">
    <property type="entry name" value="Acyl_CoA_acyltransferase"/>
</dbReference>
<keyword evidence="6 12" id="KW-0067">ATP-binding</keyword>
<keyword evidence="1 12" id="KW-0963">Cytoplasm</keyword>
<dbReference type="PANTHER" id="PTHR10925:SF5">
    <property type="entry name" value="RNA CYTIDINE ACETYLTRANSFERASE"/>
    <property type="match status" value="1"/>
</dbReference>
<dbReference type="InterPro" id="IPR027417">
    <property type="entry name" value="P-loop_NTPase"/>
</dbReference>
<dbReference type="GO" id="GO:0005524">
    <property type="term" value="F:ATP binding"/>
    <property type="evidence" value="ECO:0007669"/>
    <property type="project" value="UniProtKB-UniRule"/>
</dbReference>
<feature type="binding site" evidence="12">
    <location>
        <position position="214"/>
    </location>
    <ligand>
        <name>ATP</name>
        <dbReference type="ChEBI" id="CHEBI:30616"/>
    </ligand>
</feature>
<dbReference type="eggNOG" id="arCOG01951">
    <property type="taxonomic scope" value="Archaea"/>
</dbReference>
<dbReference type="Pfam" id="PF08351">
    <property type="entry name" value="TmcA_N"/>
    <property type="match status" value="1"/>
</dbReference>
<organism evidence="14 15">
    <name type="scientific">Metallosphaera yellowstonensis MK1</name>
    <dbReference type="NCBI Taxonomy" id="671065"/>
    <lineage>
        <taxon>Archaea</taxon>
        <taxon>Thermoproteota</taxon>
        <taxon>Thermoprotei</taxon>
        <taxon>Sulfolobales</taxon>
        <taxon>Sulfolobaceae</taxon>
        <taxon>Metallosphaera</taxon>
    </lineage>
</organism>
<comment type="subcellular location">
    <subcellularLocation>
        <location evidence="12">Cytoplasm</location>
    </subcellularLocation>
</comment>
<evidence type="ECO:0000256" key="4">
    <source>
        <dbReference type="ARBA" id="ARBA00022694"/>
    </source>
</evidence>
<dbReference type="GO" id="GO:0002101">
    <property type="term" value="P:tRNA wobble cytosine modification"/>
    <property type="evidence" value="ECO:0007669"/>
    <property type="project" value="UniProtKB-UniRule"/>
</dbReference>
<proteinExistence type="inferred from homology"/>
<evidence type="ECO:0000256" key="5">
    <source>
        <dbReference type="ARBA" id="ARBA00022741"/>
    </source>
</evidence>
<dbReference type="HOGENOM" id="CLU_004652_1_0_2"/>
<dbReference type="HAMAP" id="MF_01886">
    <property type="entry name" value="tRNA_acetyltr_TmcA"/>
    <property type="match status" value="1"/>
</dbReference>
<dbReference type="InterPro" id="IPR032672">
    <property type="entry name" value="TmcA/NAT10/Kre33"/>
</dbReference>
<evidence type="ECO:0000256" key="3">
    <source>
        <dbReference type="ARBA" id="ARBA00022679"/>
    </source>
</evidence>
<dbReference type="Pfam" id="PF13718">
    <property type="entry name" value="GNAT_acetyltr_2"/>
    <property type="match status" value="2"/>
</dbReference>
<keyword evidence="2 12" id="KW-0820">tRNA-binding</keyword>
<evidence type="ECO:0000313" key="15">
    <source>
        <dbReference type="Proteomes" id="UP000003980"/>
    </source>
</evidence>
<dbReference type="Gene3D" id="3.40.630.30">
    <property type="match status" value="1"/>
</dbReference>
<dbReference type="GO" id="GO:0106162">
    <property type="term" value="F:mRNA N-acetyltransferase activity"/>
    <property type="evidence" value="ECO:0007669"/>
    <property type="project" value="RHEA"/>
</dbReference>
<reference evidence="14 15" key="1">
    <citation type="submission" date="2012-01" db="EMBL/GenBank/DDBJ databases">
        <title>Improved High-Quality Draft sequence of Metallosphaera yellowstonensis MK1.</title>
        <authorList>
            <consortium name="US DOE Joint Genome Institute"/>
            <person name="Lucas S."/>
            <person name="Han J."/>
            <person name="Cheng J.-F."/>
            <person name="Goodwin L."/>
            <person name="Pitluck S."/>
            <person name="Peters L."/>
            <person name="Teshima H."/>
            <person name="Detter J.C."/>
            <person name="Han C."/>
            <person name="Tapia R."/>
            <person name="Land M."/>
            <person name="Hauser L."/>
            <person name="Kyrpides N."/>
            <person name="Kozubal M."/>
            <person name="Macur R.E."/>
            <person name="Jay Z."/>
            <person name="Inskeep W."/>
            <person name="Woyke T."/>
        </authorList>
    </citation>
    <scope>NUCLEOTIDE SEQUENCE [LARGE SCALE GENOMIC DNA]</scope>
    <source>
        <strain evidence="14 15">MK1</strain>
    </source>
</reference>
<dbReference type="Gene3D" id="3.40.50.11040">
    <property type="match status" value="1"/>
</dbReference>
<dbReference type="InterPro" id="IPR013562">
    <property type="entry name" value="TmcA/NAT10_N"/>
</dbReference>
<feature type="binding site" evidence="12">
    <location>
        <position position="394"/>
    </location>
    <ligand>
        <name>ATP</name>
        <dbReference type="ChEBI" id="CHEBI:30616"/>
    </ligand>
</feature>
<dbReference type="PROSITE" id="PS51186">
    <property type="entry name" value="GNAT"/>
    <property type="match status" value="1"/>
</dbReference>
<keyword evidence="3 12" id="KW-0808">Transferase</keyword>
<evidence type="ECO:0000256" key="2">
    <source>
        <dbReference type="ARBA" id="ARBA00022555"/>
    </source>
</evidence>
<evidence type="ECO:0000256" key="10">
    <source>
        <dbReference type="ARBA" id="ARBA00049889"/>
    </source>
</evidence>
<gene>
    <name evidence="12" type="primary">tmcA</name>
    <name evidence="14" type="ORF">MetMK1DRAFT_00019680</name>
</gene>
<evidence type="ECO:0000256" key="7">
    <source>
        <dbReference type="ARBA" id="ARBA00022884"/>
    </source>
</evidence>
<sequence length="771" mass="87450">MSWLIVESREDFLSKLREAMVDARRRFYRNLVFIEKENFMDDLSDVISAFFEGAKEARVAYAFHPWADGAKERFELIRGQLRGKVDDIDYSSSEYYLGKTYDLVVLDLVDNFQPNYLGRLTDLASGGGLVIMYTNDLTKDKLFRNSIAKRGVIYEYYEERFRRKLREHEGVFLAGSEYLGKPFTGEVKVSQAKSLPKRIWFPKELHELCASEDQNKVLEEFRTLNRGGSRVLVLVAPRGRGKSAVAGLALAGLTWERMNSERRFRAVITAPSLSSASQVMEFARLGLKSLGDEPDVTLSDVGLIRSLKGDNYSIVYVNPETAVNEEGEVLVVDEAAAIGVNLLAQYVNNWKKVAFISTIYGYEGSGKAFLRYLRNLMAEKKVWTRWLTMNRPLRYAEGDPIEKWLYDALVLNAEPISPKDLELLEYETLDKGELFRDDSSLSQVYGILVSAHYRNNPDDLMIMGDGPHHVIKAMRSRDGYVAVSQISEEGGLQDTMIDLSLRGGTFDGDLIPDRLLKHSRIRDIGNMRGWRIVRIAVVQESQGMGIGSAMLNFIVSDAERQGLDWVGSSFMGDPKVLRFWVKNGFYPVHVSPKRNEKFGDFPVVVIKPLTDRARKAVGVATAIFKEKLLNTIHDVYFNMTPDMAVILLRGAKTHREIAVSRVYLAKIAAFLQGSSPYESSADGIHLLVQKYFWDSKRDWELTEDHERVLVAKVLQGRPWSYLISTIGMSRSRATELLYEAVSILAKKYYNVTEESQLGISLEDLGDEFTTL</sequence>
<keyword evidence="5 12" id="KW-0547">Nucleotide-binding</keyword>
<comment type="similarity">
    <text evidence="12">Belongs to the TmcA family.</text>
</comment>
<dbReference type="SUPFAM" id="SSF55729">
    <property type="entry name" value="Acyl-CoA N-acyltransferases (Nat)"/>
    <property type="match status" value="1"/>
</dbReference>
<comment type="catalytic activity">
    <reaction evidence="10">
        <text>a cytidine in RNA + acetyl-CoA + ATP + H2O = an N(4)-acetylcytidine in RNA + ADP + phosphate + CoA + H(+)</text>
        <dbReference type="Rhea" id="RHEA:82211"/>
        <dbReference type="Rhea" id="RHEA-COMP:15704"/>
        <dbReference type="Rhea" id="RHEA-COMP:19834"/>
        <dbReference type="ChEBI" id="CHEBI:15377"/>
        <dbReference type="ChEBI" id="CHEBI:15378"/>
        <dbReference type="ChEBI" id="CHEBI:30616"/>
        <dbReference type="ChEBI" id="CHEBI:43474"/>
        <dbReference type="ChEBI" id="CHEBI:57287"/>
        <dbReference type="ChEBI" id="CHEBI:57288"/>
        <dbReference type="ChEBI" id="CHEBI:74900"/>
        <dbReference type="ChEBI" id="CHEBI:82748"/>
        <dbReference type="ChEBI" id="CHEBI:456216"/>
    </reaction>
</comment>
<evidence type="ECO:0000256" key="8">
    <source>
        <dbReference type="ARBA" id="ARBA00023315"/>
    </source>
</evidence>
<dbReference type="AlphaFoldDB" id="H2C5Z5"/>
<dbReference type="Gene3D" id="3.40.50.300">
    <property type="entry name" value="P-loop containing nucleotide triphosphate hydrolases"/>
    <property type="match status" value="1"/>
</dbReference>
<dbReference type="GO" id="GO:1904812">
    <property type="term" value="P:rRNA acetylation involved in maturation of SSU-rRNA"/>
    <property type="evidence" value="ECO:0007669"/>
    <property type="project" value="TreeGrafter"/>
</dbReference>
<protein>
    <recommendedName>
        <fullName evidence="12">tRNA(Met) cytidine acetyltransferase TmcA</fullName>
        <ecNumber evidence="12">2.3.1.193</ecNumber>
    </recommendedName>
</protein>
<keyword evidence="7 12" id="KW-0694">RNA-binding</keyword>
<evidence type="ECO:0000259" key="13">
    <source>
        <dbReference type="PROSITE" id="PS51186"/>
    </source>
</evidence>
<evidence type="ECO:0000256" key="9">
    <source>
        <dbReference type="ARBA" id="ARBA00049883"/>
    </source>
</evidence>
<dbReference type="GO" id="GO:0051392">
    <property type="term" value="F:tRNA cytidine N4-acetyltransferase activity"/>
    <property type="evidence" value="ECO:0007669"/>
    <property type="project" value="UniProtKB-UniRule"/>
</dbReference>
<accession>H2C5Z5</accession>
<dbReference type="InterPro" id="IPR000182">
    <property type="entry name" value="GNAT_dom"/>
</dbReference>
<dbReference type="EC" id="2.3.1.193" evidence="12"/>
<dbReference type="GO" id="GO:0000049">
    <property type="term" value="F:tRNA binding"/>
    <property type="evidence" value="ECO:0007669"/>
    <property type="project" value="UniProtKB-UniRule"/>
</dbReference>
<dbReference type="OrthoDB" id="312894at2157"/>
<dbReference type="Pfam" id="PF05127">
    <property type="entry name" value="NAT10_TcmA_helicase"/>
    <property type="match status" value="1"/>
</dbReference>
<comment type="catalytic activity">
    <reaction evidence="11">
        <text>a cytidine in mRNA + acetyl-CoA + ATP + H2O = an N(4)-acetylcytidine in mRNA + ADP + phosphate + CoA + H(+)</text>
        <dbReference type="Rhea" id="RHEA:58480"/>
        <dbReference type="Rhea" id="RHEA-COMP:15145"/>
        <dbReference type="Rhea" id="RHEA-COMP:15146"/>
        <dbReference type="ChEBI" id="CHEBI:15377"/>
        <dbReference type="ChEBI" id="CHEBI:15378"/>
        <dbReference type="ChEBI" id="CHEBI:30616"/>
        <dbReference type="ChEBI" id="CHEBI:43474"/>
        <dbReference type="ChEBI" id="CHEBI:57287"/>
        <dbReference type="ChEBI" id="CHEBI:57288"/>
        <dbReference type="ChEBI" id="CHEBI:74900"/>
        <dbReference type="ChEBI" id="CHEBI:82748"/>
        <dbReference type="ChEBI" id="CHEBI:456216"/>
    </reaction>
</comment>
<dbReference type="SUPFAM" id="SSF52540">
    <property type="entry name" value="P-loop containing nucleoside triphosphate hydrolases"/>
    <property type="match status" value="1"/>
</dbReference>
<keyword evidence="15" id="KW-1185">Reference proteome</keyword>
<comment type="function">
    <text evidence="12">Catalyzes the formation of N(4)-acetylcytidine (ac(4)C) at the wobble position of tRNA(Met), by using acetyl-CoA as an acetyl donor and ATP (or GTP).</text>
</comment>
<dbReference type="PANTHER" id="PTHR10925">
    <property type="entry name" value="N-ACETYLTRANSFERASE 10"/>
    <property type="match status" value="1"/>
</dbReference>
<keyword evidence="8 12" id="KW-0012">Acyltransferase</keyword>
<keyword evidence="4 12" id="KW-0819">tRNA processing</keyword>
<dbReference type="STRING" id="671065.MetMK1DRAFT_00019680"/>
<dbReference type="CDD" id="cd04301">
    <property type="entry name" value="NAT_SF"/>
    <property type="match status" value="1"/>
</dbReference>
<evidence type="ECO:0000256" key="12">
    <source>
        <dbReference type="HAMAP-Rule" id="MF_01886"/>
    </source>
</evidence>
<evidence type="ECO:0000256" key="1">
    <source>
        <dbReference type="ARBA" id="ARBA00022490"/>
    </source>
</evidence>
<dbReference type="EMBL" id="JH597768">
    <property type="protein sequence ID" value="EHP69222.1"/>
    <property type="molecule type" value="Genomic_DNA"/>
</dbReference>
<evidence type="ECO:0000256" key="6">
    <source>
        <dbReference type="ARBA" id="ARBA00022840"/>
    </source>
</evidence>
<feature type="binding site" evidence="12">
    <location>
        <begin position="535"/>
        <end position="537"/>
    </location>
    <ligand>
        <name>acetyl-CoA</name>
        <dbReference type="ChEBI" id="CHEBI:57288"/>
    </ligand>
</feature>
<comment type="caution">
    <text evidence="12">Lacks conserved residue(s) required for the propagation of feature annotation.</text>
</comment>
<dbReference type="GO" id="GO:0051391">
    <property type="term" value="P:tRNA acetylation"/>
    <property type="evidence" value="ECO:0007669"/>
    <property type="project" value="UniProtKB-UniRule"/>
</dbReference>
<dbReference type="GO" id="GO:0005737">
    <property type="term" value="C:cytoplasm"/>
    <property type="evidence" value="ECO:0007669"/>
    <property type="project" value="UniProtKB-SubCell"/>
</dbReference>
<dbReference type="InterPro" id="IPR007807">
    <property type="entry name" value="TcmA/NAT10_helicase"/>
</dbReference>
<evidence type="ECO:0000256" key="11">
    <source>
        <dbReference type="ARBA" id="ARBA00049914"/>
    </source>
</evidence>
<dbReference type="Proteomes" id="UP000003980">
    <property type="component" value="Unassembled WGS sequence"/>
</dbReference>
<feature type="domain" description="N-acetyltransferase" evidence="13">
    <location>
        <begin position="469"/>
        <end position="610"/>
    </location>
</feature>